<keyword evidence="2" id="KW-1185">Reference proteome</keyword>
<dbReference type="SUPFAM" id="SSF52833">
    <property type="entry name" value="Thioredoxin-like"/>
    <property type="match status" value="1"/>
</dbReference>
<dbReference type="InterPro" id="IPR036249">
    <property type="entry name" value="Thioredoxin-like_sf"/>
</dbReference>
<name>A0A4R1RGH4_9FLAO</name>
<comment type="caution">
    <text evidence="1">The sequence shown here is derived from an EMBL/GenBank/DDBJ whole genome shotgun (WGS) entry which is preliminary data.</text>
</comment>
<dbReference type="AlphaFoldDB" id="A0A4R1RGH4"/>
<evidence type="ECO:0000313" key="1">
    <source>
        <dbReference type="EMBL" id="TCL65094.1"/>
    </source>
</evidence>
<gene>
    <name evidence="1" type="ORF">EV196_106287</name>
</gene>
<dbReference type="EMBL" id="SLUP01000006">
    <property type="protein sequence ID" value="TCL65094.1"/>
    <property type="molecule type" value="Genomic_DNA"/>
</dbReference>
<reference evidence="1 2" key="1">
    <citation type="submission" date="2019-03" db="EMBL/GenBank/DDBJ databases">
        <title>Genomic Encyclopedia of Type Strains, Phase IV (KMG-IV): sequencing the most valuable type-strain genomes for metagenomic binning, comparative biology and taxonomic classification.</title>
        <authorList>
            <person name="Goeker M."/>
        </authorList>
    </citation>
    <scope>NUCLEOTIDE SEQUENCE [LARGE SCALE GENOMIC DNA]</scope>
    <source>
        <strain evidence="1 2">DSM 18792</strain>
    </source>
</reference>
<dbReference type="Proteomes" id="UP000295455">
    <property type="component" value="Unassembled WGS sequence"/>
</dbReference>
<proteinExistence type="predicted"/>
<evidence type="ECO:0000313" key="2">
    <source>
        <dbReference type="Proteomes" id="UP000295455"/>
    </source>
</evidence>
<dbReference type="Gene3D" id="3.40.30.10">
    <property type="entry name" value="Glutaredoxin"/>
    <property type="match status" value="1"/>
</dbReference>
<protein>
    <recommendedName>
        <fullName evidence="3">Thioredoxin domain-containing protein</fullName>
    </recommendedName>
</protein>
<accession>A0A4R1RGH4</accession>
<evidence type="ECO:0008006" key="3">
    <source>
        <dbReference type="Google" id="ProtNLM"/>
    </source>
</evidence>
<organism evidence="1 2">
    <name type="scientific">Mariniflexile fucanivorans</name>
    <dbReference type="NCBI Taxonomy" id="264023"/>
    <lineage>
        <taxon>Bacteria</taxon>
        <taxon>Pseudomonadati</taxon>
        <taxon>Bacteroidota</taxon>
        <taxon>Flavobacteriia</taxon>
        <taxon>Flavobacteriales</taxon>
        <taxon>Flavobacteriaceae</taxon>
        <taxon>Mariniflexile</taxon>
    </lineage>
</organism>
<sequence length="494" mass="58068">MELQKGFNFNLFLNTNENFYMKLHFLSLLVILTLFNCKKDGNNAEDNYAYFGGEIMNPNSDFVVILKSDVVVDTIKLDKRNRFLYKINNLKAGLYTFYHGGEVQMVLLEPKDSLLFRLNTLEFDESLVFTGIGDKKNNYLMNEFLENEIQEKKIFKFCQLKPHVYESRVDSLKAFKLNKLNTFKSKYNPSALFEKIAKANIDYNYFSSKEVYPFVHHGNNKAEIVKALPKDFYSYRKSINYNDDFFKEHNHYNSFLRYSANNLALQDHLHHSSDSEFKRNSLCYNLDRLKIVDSLIINKTIKNELLYHFTANYLSKSNNTENNDAIVNSYLSKSSDETGKNEIKRFAASLNNLKEGGNFPDIKIVNYKNEELEINSLIKTPTVICFWSNQYYNHFKESHYKLNELKEKYPEVKFIVINIDDFGQDRPKASLKDNRFKFKDEYQFKNPKESIEALAIQPMTKTIVIDKHQKIVYNNTNIFSVNFEEQLLGAINRK</sequence>